<dbReference type="Proteomes" id="UP001219349">
    <property type="component" value="Chromosome"/>
</dbReference>
<protein>
    <submittedName>
        <fullName evidence="2">Transglutaminase family protein</fullName>
    </submittedName>
</protein>
<feature type="domain" description="Transglutaminase-like" evidence="1">
    <location>
        <begin position="158"/>
        <end position="223"/>
    </location>
</feature>
<dbReference type="SUPFAM" id="SSF54001">
    <property type="entry name" value="Cysteine proteinases"/>
    <property type="match status" value="1"/>
</dbReference>
<evidence type="ECO:0000259" key="1">
    <source>
        <dbReference type="SMART" id="SM00460"/>
    </source>
</evidence>
<name>A0ABY7SJQ7_9RHOB</name>
<dbReference type="EMBL" id="CP067136">
    <property type="protein sequence ID" value="WCR06171.1"/>
    <property type="molecule type" value="Genomic_DNA"/>
</dbReference>
<dbReference type="InterPro" id="IPR038765">
    <property type="entry name" value="Papain-like_cys_pep_sf"/>
</dbReference>
<organism evidence="2 3">
    <name type="scientific">Paracoccus fistulariae</name>
    <dbReference type="NCBI Taxonomy" id="658446"/>
    <lineage>
        <taxon>Bacteria</taxon>
        <taxon>Pseudomonadati</taxon>
        <taxon>Pseudomonadota</taxon>
        <taxon>Alphaproteobacteria</taxon>
        <taxon>Rhodobacterales</taxon>
        <taxon>Paracoccaceae</taxon>
        <taxon>Paracoccus</taxon>
    </lineage>
</organism>
<dbReference type="RefSeq" id="WP_271886572.1">
    <property type="nucleotide sequence ID" value="NZ_CP067136.1"/>
</dbReference>
<dbReference type="PANTHER" id="PTHR33490">
    <property type="entry name" value="BLR5614 PROTEIN-RELATED"/>
    <property type="match status" value="1"/>
</dbReference>
<dbReference type="Pfam" id="PF01841">
    <property type="entry name" value="Transglut_core"/>
    <property type="match status" value="1"/>
</dbReference>
<dbReference type="InterPro" id="IPR013589">
    <property type="entry name" value="Bac_transglu_N"/>
</dbReference>
<evidence type="ECO:0000313" key="2">
    <source>
        <dbReference type="EMBL" id="WCR06171.1"/>
    </source>
</evidence>
<gene>
    <name evidence="2" type="ORF">JHX87_11775</name>
</gene>
<evidence type="ECO:0000313" key="3">
    <source>
        <dbReference type="Proteomes" id="UP001219349"/>
    </source>
</evidence>
<dbReference type="Pfam" id="PF08379">
    <property type="entry name" value="Bact_transglu_N"/>
    <property type="match status" value="1"/>
</dbReference>
<reference evidence="2 3" key="1">
    <citation type="submission" date="2021-01" db="EMBL/GenBank/DDBJ databases">
        <title>Biogeographic distribution of Paracoccus.</title>
        <authorList>
            <person name="Hollensteiner J."/>
            <person name="Leineberger J."/>
            <person name="Brinkhoff T."/>
            <person name="Daniel R."/>
        </authorList>
    </citation>
    <scope>NUCLEOTIDE SEQUENCE [LARGE SCALE GENOMIC DNA]</scope>
    <source>
        <strain evidence="2 3">KCTC 22803</strain>
    </source>
</reference>
<keyword evidence="3" id="KW-1185">Reference proteome</keyword>
<sequence>MKLEVTHQTVYRYDHPIRNIVQSLRLTPSVFEGQKTHDWKIDVSDGIKGPGFRDGAGDWIEGWTIRGPATEVVIAISGKVETRDTAGVLRGYREVINPLAYLRDTAATTPDEALREAAGSVTEHRDALDLSHQLSAQVADRIAYMPGVTETATTAADALKLGQGVCQDHAHVLITLARLRGLPARYVSGYLHSTADGQSHDAAHAWAEIHVEGLGWVGFDAANRCCPDERYVRLGSGLDASDAAPIRGVAAGQGAEELDVAVRVEEVEKFQSQSQSQT</sequence>
<dbReference type="InterPro" id="IPR002931">
    <property type="entry name" value="Transglutaminase-like"/>
</dbReference>
<dbReference type="Gene3D" id="3.10.620.30">
    <property type="match status" value="1"/>
</dbReference>
<accession>A0ABY7SJQ7</accession>
<dbReference type="SMART" id="SM00460">
    <property type="entry name" value="TGc"/>
    <property type="match status" value="1"/>
</dbReference>
<proteinExistence type="predicted"/>
<dbReference type="PANTHER" id="PTHR33490:SF6">
    <property type="entry name" value="SLL1049 PROTEIN"/>
    <property type="match status" value="1"/>
</dbReference>